<proteinExistence type="predicted"/>
<reference evidence="3 4" key="1">
    <citation type="submission" date="2020-07" db="EMBL/GenBank/DDBJ databases">
        <title>Halosimplex litoreum sp. nov. and Halosimplex rubrum sp. nov., isolated from different salt environments.</title>
        <authorList>
            <person name="Cui H."/>
        </authorList>
    </citation>
    <scope>NUCLEOTIDE SEQUENCE [LARGE SCALE GENOMIC DNA]</scope>
    <source>
        <strain evidence="3 4">R2</strain>
    </source>
</reference>
<sequence>MYLSPAVRTIRDGPVEGESVTLLLEVADDATTDEVAAAAEAAGGTVEAELQFRTLKATVPHERVGAVCEVDGVAHIETGNTLGIDPDGAEGAGEDVRPDG</sequence>
<dbReference type="Proteomes" id="UP000509346">
    <property type="component" value="Chromosome"/>
</dbReference>
<accession>A0A7D5PH12</accession>
<feature type="region of interest" description="Disordered" evidence="1">
    <location>
        <begin position="79"/>
        <end position="100"/>
    </location>
</feature>
<evidence type="ECO:0000256" key="1">
    <source>
        <dbReference type="SAM" id="MobiDB-lite"/>
    </source>
</evidence>
<evidence type="ECO:0000313" key="4">
    <source>
        <dbReference type="Proteomes" id="UP000509346"/>
    </source>
</evidence>
<name>A0A7D5PH12_9EURY</name>
<dbReference type="RefSeq" id="WP_179919757.1">
    <property type="nucleotide sequence ID" value="NZ_CP058909.1"/>
</dbReference>
<dbReference type="KEGG" id="hpel:HZS54_24885"/>
<feature type="domain" description="Putative peptidase inhibitor" evidence="2">
    <location>
        <begin position="1"/>
        <end position="84"/>
    </location>
</feature>
<gene>
    <name evidence="3" type="ORF">HZS54_24885</name>
</gene>
<evidence type="ECO:0000313" key="3">
    <source>
        <dbReference type="EMBL" id="QLH84679.1"/>
    </source>
</evidence>
<dbReference type="Pfam" id="PF26036">
    <property type="entry name" value="Peptidase_inhib_put"/>
    <property type="match status" value="1"/>
</dbReference>
<organism evidence="3 4">
    <name type="scientific">Halosimplex pelagicum</name>
    <dbReference type="NCBI Taxonomy" id="869886"/>
    <lineage>
        <taxon>Archaea</taxon>
        <taxon>Methanobacteriati</taxon>
        <taxon>Methanobacteriota</taxon>
        <taxon>Stenosarchaea group</taxon>
        <taxon>Halobacteria</taxon>
        <taxon>Halobacteriales</taxon>
        <taxon>Haloarculaceae</taxon>
        <taxon>Halosimplex</taxon>
    </lineage>
</organism>
<dbReference type="AlphaFoldDB" id="A0A7D5PH12"/>
<evidence type="ECO:0000259" key="2">
    <source>
        <dbReference type="Pfam" id="PF26036"/>
    </source>
</evidence>
<dbReference type="InterPro" id="IPR058957">
    <property type="entry name" value="Peptidase_inhib_put_dom"/>
</dbReference>
<protein>
    <recommendedName>
        <fullName evidence="2">Putative peptidase inhibitor domain-containing protein</fullName>
    </recommendedName>
</protein>
<dbReference type="GeneID" id="56085900"/>
<dbReference type="EMBL" id="CP058909">
    <property type="protein sequence ID" value="QLH84679.1"/>
    <property type="molecule type" value="Genomic_DNA"/>
</dbReference>
<keyword evidence="4" id="KW-1185">Reference proteome</keyword>
<dbReference type="OrthoDB" id="232483at2157"/>